<protein>
    <recommendedName>
        <fullName evidence="3">C3H1-type domain-containing protein</fullName>
    </recommendedName>
</protein>
<reference evidence="1" key="1">
    <citation type="submission" date="2023-08" db="EMBL/GenBank/DDBJ databases">
        <authorList>
            <person name="Chen Y."/>
            <person name="Shah S."/>
            <person name="Dougan E. K."/>
            <person name="Thang M."/>
            <person name="Chan C."/>
        </authorList>
    </citation>
    <scope>NUCLEOTIDE SEQUENCE</scope>
</reference>
<sequence>MAQFWPDGSMMWTTKGCHGDLYALMVRRTFVNLEHAPGADSVVWGVANAEKRSSSAPLQKRWKKPWDQPSMWLEHQARRCKPCFFFHTKADGCRKGGQCDRCHFCSAREVKAFKLRLQRARSRNFGT</sequence>
<dbReference type="Proteomes" id="UP001178507">
    <property type="component" value="Unassembled WGS sequence"/>
</dbReference>
<accession>A0AA36JK85</accession>
<gene>
    <name evidence="1" type="ORF">EVOR1521_LOCUS28919</name>
</gene>
<organism evidence="1 2">
    <name type="scientific">Effrenium voratum</name>
    <dbReference type="NCBI Taxonomy" id="2562239"/>
    <lineage>
        <taxon>Eukaryota</taxon>
        <taxon>Sar</taxon>
        <taxon>Alveolata</taxon>
        <taxon>Dinophyceae</taxon>
        <taxon>Suessiales</taxon>
        <taxon>Symbiodiniaceae</taxon>
        <taxon>Effrenium</taxon>
    </lineage>
</organism>
<dbReference type="AlphaFoldDB" id="A0AA36JK85"/>
<proteinExistence type="predicted"/>
<evidence type="ECO:0000313" key="1">
    <source>
        <dbReference type="EMBL" id="CAJ1407141.1"/>
    </source>
</evidence>
<dbReference type="EMBL" id="CAUJNA010003660">
    <property type="protein sequence ID" value="CAJ1407141.1"/>
    <property type="molecule type" value="Genomic_DNA"/>
</dbReference>
<keyword evidence="2" id="KW-1185">Reference proteome</keyword>
<name>A0AA36JK85_9DINO</name>
<evidence type="ECO:0000313" key="2">
    <source>
        <dbReference type="Proteomes" id="UP001178507"/>
    </source>
</evidence>
<comment type="caution">
    <text evidence="1">The sequence shown here is derived from an EMBL/GenBank/DDBJ whole genome shotgun (WGS) entry which is preliminary data.</text>
</comment>
<evidence type="ECO:0008006" key="3">
    <source>
        <dbReference type="Google" id="ProtNLM"/>
    </source>
</evidence>